<evidence type="ECO:0000259" key="5">
    <source>
        <dbReference type="PROSITE" id="PS51736"/>
    </source>
</evidence>
<evidence type="ECO:0000256" key="1">
    <source>
        <dbReference type="ARBA" id="ARBA00022908"/>
    </source>
</evidence>
<dbReference type="Proteomes" id="UP001190465">
    <property type="component" value="Chromosome"/>
</dbReference>
<accession>A0ABM9LGV7</accession>
<evidence type="ECO:0000256" key="3">
    <source>
        <dbReference type="ARBA" id="ARBA00023172"/>
    </source>
</evidence>
<dbReference type="PANTHER" id="PTHR30461:SF2">
    <property type="entry name" value="SERINE RECOMBINASE PINE-RELATED"/>
    <property type="match status" value="1"/>
</dbReference>
<feature type="domain" description="Resolvase/invertase-type recombinase catalytic" evidence="5">
    <location>
        <begin position="18"/>
        <end position="167"/>
    </location>
</feature>
<dbReference type="RefSeq" id="WP_308481513.1">
    <property type="nucleotide sequence ID" value="NZ_OY726397.1"/>
</dbReference>
<dbReference type="Pfam" id="PF00239">
    <property type="entry name" value="Resolvase"/>
    <property type="match status" value="1"/>
</dbReference>
<dbReference type="SMART" id="SM00857">
    <property type="entry name" value="Resolvase"/>
    <property type="match status" value="1"/>
</dbReference>
<dbReference type="PROSITE" id="PS00397">
    <property type="entry name" value="RECOMBINASES_1"/>
    <property type="match status" value="1"/>
</dbReference>
<dbReference type="SUPFAM" id="SSF53041">
    <property type="entry name" value="Resolvase-like"/>
    <property type="match status" value="1"/>
</dbReference>
<dbReference type="EMBL" id="OY726397">
    <property type="protein sequence ID" value="CAJ1498818.1"/>
    <property type="molecule type" value="Genomic_DNA"/>
</dbReference>
<dbReference type="PANTHER" id="PTHR30461">
    <property type="entry name" value="DNA-INVERTASE FROM LAMBDOID PROPHAGE"/>
    <property type="match status" value="1"/>
</dbReference>
<dbReference type="CDD" id="cd00338">
    <property type="entry name" value="Ser_Recombinase"/>
    <property type="match status" value="1"/>
</dbReference>
<dbReference type="InterPro" id="IPR006119">
    <property type="entry name" value="Resolv_N"/>
</dbReference>
<evidence type="ECO:0000313" key="6">
    <source>
        <dbReference type="EMBL" id="CAJ1498818.1"/>
    </source>
</evidence>
<name>A0ABM9LGV7_9MYCO</name>
<keyword evidence="7" id="KW-1185">Reference proteome</keyword>
<organism evidence="6 7">
    <name type="scientific">[Mycobacterium] burgundiense</name>
    <dbReference type="NCBI Taxonomy" id="3064286"/>
    <lineage>
        <taxon>Bacteria</taxon>
        <taxon>Bacillati</taxon>
        <taxon>Actinomycetota</taxon>
        <taxon>Actinomycetes</taxon>
        <taxon>Mycobacteriales</taxon>
        <taxon>Mycobacteriaceae</taxon>
        <taxon>Mycolicibacterium</taxon>
    </lineage>
</organism>
<evidence type="ECO:0000313" key="7">
    <source>
        <dbReference type="Proteomes" id="UP001190465"/>
    </source>
</evidence>
<dbReference type="InterPro" id="IPR036162">
    <property type="entry name" value="Resolvase-like_N_sf"/>
</dbReference>
<sequence length="229" mass="23647">MTAPRTRRRRTQSAPAGTVAAYIRVSTEEQAASGAGLDAQRAAIAAECERRGWTVVAWHADEGISGGKALDARPGLTAALGEVQSATAAVLMVAKSDRLARSLPTLLDVLDRTERAGGVVVAVDGTVDTSTAAGRFTTQIMGSVAELERGLISDRTKAALAVRKAQGVRLGRPTTVPPSVVARIASERAAGATWAAIADGLNTDGTPTGQGGSKWFPNTVARIHKRAAV</sequence>
<proteinExistence type="predicted"/>
<protein>
    <submittedName>
        <fullName evidence="6">Recombinase family protein</fullName>
    </submittedName>
</protein>
<feature type="active site" description="O-(5'-phospho-DNA)-serine intermediate" evidence="4">
    <location>
        <position position="26"/>
    </location>
</feature>
<dbReference type="PROSITE" id="PS51736">
    <property type="entry name" value="RECOMBINASES_3"/>
    <property type="match status" value="1"/>
</dbReference>
<reference evidence="6 7" key="1">
    <citation type="submission" date="2023-08" db="EMBL/GenBank/DDBJ databases">
        <authorList>
            <person name="Folkvardsen B D."/>
            <person name="Norman A."/>
        </authorList>
    </citation>
    <scope>NUCLEOTIDE SEQUENCE [LARGE SCALE GENOMIC DNA]</scope>
    <source>
        <strain evidence="6 7">Mu0053</strain>
    </source>
</reference>
<keyword evidence="1" id="KW-0229">DNA integration</keyword>
<dbReference type="InterPro" id="IPR050639">
    <property type="entry name" value="SSR_resolvase"/>
</dbReference>
<dbReference type="InterPro" id="IPR006118">
    <property type="entry name" value="Recombinase_CS"/>
</dbReference>
<keyword evidence="3" id="KW-0233">DNA recombination</keyword>
<keyword evidence="2" id="KW-0238">DNA-binding</keyword>
<dbReference type="Gene3D" id="3.40.50.1390">
    <property type="entry name" value="Resolvase, N-terminal catalytic domain"/>
    <property type="match status" value="1"/>
</dbReference>
<evidence type="ECO:0000256" key="4">
    <source>
        <dbReference type="PROSITE-ProRule" id="PRU10137"/>
    </source>
</evidence>
<evidence type="ECO:0000256" key="2">
    <source>
        <dbReference type="ARBA" id="ARBA00023125"/>
    </source>
</evidence>
<gene>
    <name evidence="6" type="ORF">MU0053_001253</name>
</gene>